<keyword evidence="1" id="KW-0812">Transmembrane</keyword>
<keyword evidence="1" id="KW-1133">Transmembrane helix</keyword>
<protein>
    <submittedName>
        <fullName evidence="2">Uncharacterized protein</fullName>
    </submittedName>
</protein>
<proteinExistence type="predicted"/>
<keyword evidence="3" id="KW-1185">Reference proteome</keyword>
<name>A0A941DVY6_9BACI</name>
<evidence type="ECO:0000313" key="3">
    <source>
        <dbReference type="Proteomes" id="UP000675284"/>
    </source>
</evidence>
<organism evidence="2 3">
    <name type="scientific">Virgibacillus salarius</name>
    <dbReference type="NCBI Taxonomy" id="447199"/>
    <lineage>
        <taxon>Bacteria</taxon>
        <taxon>Bacillati</taxon>
        <taxon>Bacillota</taxon>
        <taxon>Bacilli</taxon>
        <taxon>Bacillales</taxon>
        <taxon>Bacillaceae</taxon>
        <taxon>Virgibacillus</taxon>
    </lineage>
</organism>
<dbReference type="RefSeq" id="WP_026681827.1">
    <property type="nucleotide sequence ID" value="NZ_BAAACY010000158.1"/>
</dbReference>
<dbReference type="Proteomes" id="UP000675284">
    <property type="component" value="Unassembled WGS sequence"/>
</dbReference>
<evidence type="ECO:0000256" key="1">
    <source>
        <dbReference type="SAM" id="Phobius"/>
    </source>
</evidence>
<feature type="transmembrane region" description="Helical" evidence="1">
    <location>
        <begin position="62"/>
        <end position="81"/>
    </location>
</feature>
<comment type="caution">
    <text evidence="2">The sequence shown here is derived from an EMBL/GenBank/DDBJ whole genome shotgun (WGS) entry which is preliminary data.</text>
</comment>
<evidence type="ECO:0000313" key="2">
    <source>
        <dbReference type="EMBL" id="MBR7798309.1"/>
    </source>
</evidence>
<keyword evidence="1" id="KW-0472">Membrane</keyword>
<dbReference type="EMBL" id="JAGSOT010000111">
    <property type="protein sequence ID" value="MBR7798309.1"/>
    <property type="molecule type" value="Genomic_DNA"/>
</dbReference>
<reference evidence="2" key="1">
    <citation type="submission" date="2021-04" db="EMBL/GenBank/DDBJ databases">
        <title>Isolation and polyphasic classification of algal microorganism.</title>
        <authorList>
            <person name="Wang S."/>
        </authorList>
    </citation>
    <scope>NUCLEOTIDE SEQUENCE</scope>
    <source>
        <strain evidence="2">720a</strain>
    </source>
</reference>
<gene>
    <name evidence="2" type="ORF">KCX74_20125</name>
</gene>
<dbReference type="AlphaFoldDB" id="A0A941DVY6"/>
<sequence>MKHPYEKFILVELITLACAAVIGLIALIKGYLFLILFCLFLISISLVCDGMMEWNLYKSIQALKQVARAVLIVLFSIYFLFQL</sequence>
<feature type="transmembrane region" description="Helical" evidence="1">
    <location>
        <begin position="7"/>
        <end position="25"/>
    </location>
</feature>
<accession>A0A941DVY6</accession>